<evidence type="ECO:0000313" key="2">
    <source>
        <dbReference type="EMBL" id="GGO96599.1"/>
    </source>
</evidence>
<accession>A0A917ZUY9</accession>
<organism evidence="2 3">
    <name type="scientific">Wenjunlia tyrosinilytica</name>
    <dbReference type="NCBI Taxonomy" id="1544741"/>
    <lineage>
        <taxon>Bacteria</taxon>
        <taxon>Bacillati</taxon>
        <taxon>Actinomycetota</taxon>
        <taxon>Actinomycetes</taxon>
        <taxon>Kitasatosporales</taxon>
        <taxon>Streptomycetaceae</taxon>
        <taxon>Wenjunlia</taxon>
    </lineage>
</organism>
<dbReference type="Proteomes" id="UP000641932">
    <property type="component" value="Unassembled WGS sequence"/>
</dbReference>
<reference evidence="2" key="2">
    <citation type="submission" date="2020-09" db="EMBL/GenBank/DDBJ databases">
        <authorList>
            <person name="Sun Q."/>
            <person name="Zhou Y."/>
        </authorList>
    </citation>
    <scope>NUCLEOTIDE SEQUENCE</scope>
    <source>
        <strain evidence="2">CGMCC 4.7201</strain>
    </source>
</reference>
<dbReference type="EMBL" id="BMMS01000029">
    <property type="protein sequence ID" value="GGO96599.1"/>
    <property type="molecule type" value="Genomic_DNA"/>
</dbReference>
<name>A0A917ZUY9_9ACTN</name>
<evidence type="ECO:0000313" key="3">
    <source>
        <dbReference type="Proteomes" id="UP000641932"/>
    </source>
</evidence>
<dbReference type="RefSeq" id="WP_189134640.1">
    <property type="nucleotide sequence ID" value="NZ_BMMS01000029.1"/>
</dbReference>
<keyword evidence="1" id="KW-1133">Transmembrane helix</keyword>
<feature type="transmembrane region" description="Helical" evidence="1">
    <location>
        <begin position="196"/>
        <end position="215"/>
    </location>
</feature>
<dbReference type="Gene3D" id="3.30.530.20">
    <property type="match status" value="1"/>
</dbReference>
<reference evidence="2" key="1">
    <citation type="journal article" date="2014" name="Int. J. Syst. Evol. Microbiol.">
        <title>Complete genome sequence of Corynebacterium casei LMG S-19264T (=DSM 44701T), isolated from a smear-ripened cheese.</title>
        <authorList>
            <consortium name="US DOE Joint Genome Institute (JGI-PGF)"/>
            <person name="Walter F."/>
            <person name="Albersmeier A."/>
            <person name="Kalinowski J."/>
            <person name="Ruckert C."/>
        </authorList>
    </citation>
    <scope>NUCLEOTIDE SEQUENCE</scope>
    <source>
        <strain evidence="2">CGMCC 4.7201</strain>
    </source>
</reference>
<keyword evidence="1" id="KW-0472">Membrane</keyword>
<protein>
    <recommendedName>
        <fullName evidence="4">Carbon monoxide dehydrogenase subunit G</fullName>
    </recommendedName>
</protein>
<gene>
    <name evidence="2" type="ORF">GCM10012280_56460</name>
</gene>
<dbReference type="InterPro" id="IPR023393">
    <property type="entry name" value="START-like_dom_sf"/>
</dbReference>
<keyword evidence="3" id="KW-1185">Reference proteome</keyword>
<dbReference type="InterPro" id="IPR010419">
    <property type="entry name" value="CO_DH_gsu"/>
</dbReference>
<dbReference type="Pfam" id="PF06240">
    <property type="entry name" value="COXG"/>
    <property type="match status" value="1"/>
</dbReference>
<dbReference type="AlphaFoldDB" id="A0A917ZUY9"/>
<dbReference type="PANTHER" id="PTHR38588:SF1">
    <property type="entry name" value="BLL0334 PROTEIN"/>
    <property type="match status" value="1"/>
</dbReference>
<comment type="caution">
    <text evidence="2">The sequence shown here is derived from an EMBL/GenBank/DDBJ whole genome shotgun (WGS) entry which is preliminary data.</text>
</comment>
<evidence type="ECO:0000256" key="1">
    <source>
        <dbReference type="SAM" id="Phobius"/>
    </source>
</evidence>
<keyword evidence="1" id="KW-0812">Transmembrane</keyword>
<dbReference type="CDD" id="cd05018">
    <property type="entry name" value="CoxG"/>
    <property type="match status" value="1"/>
</dbReference>
<sequence length="218" mass="21737">MKVSGDATLSAPVEKVWNALNDPVVLTRTIPGCQKLEETGPDSYRMTVSMGVASIKGTYLGNVQLLNQNKPGSFTLKASGAGGPGTVTAEAKVTLHDLGDGRTRLEYDADAVVGGMIGGVGQRVLTGVAKKTAGEFFKSVDKLLNGQMPAQAASVPTGAAEPAAVGPAAEAGAPTVFAQSAAAGGLDGLSGDFAKGALFGAVVALLGAVVGGAIGRRR</sequence>
<dbReference type="SUPFAM" id="SSF55961">
    <property type="entry name" value="Bet v1-like"/>
    <property type="match status" value="1"/>
</dbReference>
<evidence type="ECO:0008006" key="4">
    <source>
        <dbReference type="Google" id="ProtNLM"/>
    </source>
</evidence>
<dbReference type="PANTHER" id="PTHR38588">
    <property type="entry name" value="BLL0334 PROTEIN"/>
    <property type="match status" value="1"/>
</dbReference>
<proteinExistence type="predicted"/>